<dbReference type="STRING" id="877500.GCA_000935065_02353"/>
<gene>
    <name evidence="1" type="ORF">CRV06_01845</name>
</gene>
<sequence length="109" mass="12671">MDGKIMVKYKVLCKNDFNLELDLEKLLSNEKVARVIKNEFAKGIRNIDIFSKNSSSKINIETKKEIYEFEVNKDDFADLITLAEEDANLRKLMKKDCSHIELVDIKTVE</sequence>
<comment type="caution">
    <text evidence="1">The sequence shown here is derived from an EMBL/GenBank/DDBJ whole genome shotgun (WGS) entry which is preliminary data.</text>
</comment>
<dbReference type="EMBL" id="PDKO01000001">
    <property type="protein sequence ID" value="RXJ64723.1"/>
    <property type="molecule type" value="Genomic_DNA"/>
</dbReference>
<proteinExistence type="predicted"/>
<evidence type="ECO:0000313" key="1">
    <source>
        <dbReference type="EMBL" id="RXJ64723.1"/>
    </source>
</evidence>
<organism evidence="1 2">
    <name type="scientific">Halarcobacter anaerophilus</name>
    <dbReference type="NCBI Taxonomy" id="877500"/>
    <lineage>
        <taxon>Bacteria</taxon>
        <taxon>Pseudomonadati</taxon>
        <taxon>Campylobacterota</taxon>
        <taxon>Epsilonproteobacteria</taxon>
        <taxon>Campylobacterales</taxon>
        <taxon>Arcobacteraceae</taxon>
        <taxon>Halarcobacter</taxon>
    </lineage>
</organism>
<keyword evidence="2" id="KW-1185">Reference proteome</keyword>
<dbReference type="Proteomes" id="UP000290191">
    <property type="component" value="Unassembled WGS sequence"/>
</dbReference>
<reference evidence="1 2" key="1">
    <citation type="submission" date="2017-10" db="EMBL/GenBank/DDBJ databases">
        <title>Genomics of the genus Arcobacter.</title>
        <authorList>
            <person name="Perez-Cataluna A."/>
            <person name="Figueras M.J."/>
        </authorList>
    </citation>
    <scope>NUCLEOTIDE SEQUENCE [LARGE SCALE GENOMIC DNA]</scope>
    <source>
        <strain evidence="1 2">DSM 24636</strain>
    </source>
</reference>
<accession>A0A4Q0Y4J5</accession>
<dbReference type="RefSeq" id="WP_044418106.1">
    <property type="nucleotide sequence ID" value="NZ_CP041070.1"/>
</dbReference>
<evidence type="ECO:0000313" key="2">
    <source>
        <dbReference type="Proteomes" id="UP000290191"/>
    </source>
</evidence>
<dbReference type="AlphaFoldDB" id="A0A4Q0Y4J5"/>
<name>A0A4Q0Y4J5_9BACT</name>
<dbReference type="OrthoDB" id="5334644at2"/>
<protein>
    <submittedName>
        <fullName evidence="1">Uncharacterized protein</fullName>
    </submittedName>
</protein>